<accession>A0ABR6NKU0</accession>
<sequence>MANDNRRHQRPVLCDFGAGQTVFGTSVSANPQSSASERLAGR</sequence>
<comment type="caution">
    <text evidence="2">The sequence shown here is derived from an EMBL/GenBank/DDBJ whole genome shotgun (WGS) entry which is preliminary data.</text>
</comment>
<reference evidence="2 3" key="1">
    <citation type="submission" date="2020-08" db="EMBL/GenBank/DDBJ databases">
        <title>Exploring microbial biodiversity for novel pathways involved in the catabolism of aromatic compounds derived from lignin.</title>
        <authorList>
            <person name="Elkins J."/>
        </authorList>
    </citation>
    <scope>NUCLEOTIDE SEQUENCE [LARGE SCALE GENOMIC DNA]</scope>
    <source>
        <strain evidence="2 3">B1D3A</strain>
    </source>
</reference>
<evidence type="ECO:0000313" key="2">
    <source>
        <dbReference type="EMBL" id="MBB5987741.1"/>
    </source>
</evidence>
<feature type="region of interest" description="Disordered" evidence="1">
    <location>
        <begin position="23"/>
        <end position="42"/>
    </location>
</feature>
<dbReference type="Proteomes" id="UP001138540">
    <property type="component" value="Unassembled WGS sequence"/>
</dbReference>
<organism evidence="2 3">
    <name type="scientific">Sphingobium lignivorans</name>
    <dbReference type="NCBI Taxonomy" id="2735886"/>
    <lineage>
        <taxon>Bacteria</taxon>
        <taxon>Pseudomonadati</taxon>
        <taxon>Pseudomonadota</taxon>
        <taxon>Alphaproteobacteria</taxon>
        <taxon>Sphingomonadales</taxon>
        <taxon>Sphingomonadaceae</taxon>
        <taxon>Sphingobium</taxon>
    </lineage>
</organism>
<name>A0ABR6NKU0_9SPHN</name>
<evidence type="ECO:0000313" key="3">
    <source>
        <dbReference type="Proteomes" id="UP001138540"/>
    </source>
</evidence>
<protein>
    <submittedName>
        <fullName evidence="2">Uncharacterized protein</fullName>
    </submittedName>
</protein>
<evidence type="ECO:0000256" key="1">
    <source>
        <dbReference type="SAM" id="MobiDB-lite"/>
    </source>
</evidence>
<dbReference type="EMBL" id="JACHKA010000001">
    <property type="protein sequence ID" value="MBB5987741.1"/>
    <property type="molecule type" value="Genomic_DNA"/>
</dbReference>
<feature type="compositionally biased region" description="Polar residues" evidence="1">
    <location>
        <begin position="23"/>
        <end position="36"/>
    </location>
</feature>
<gene>
    <name evidence="2" type="ORF">HNP60_003715</name>
</gene>
<keyword evidence="3" id="KW-1185">Reference proteome</keyword>
<proteinExistence type="predicted"/>